<evidence type="ECO:0000313" key="4">
    <source>
        <dbReference type="Proteomes" id="UP000001064"/>
    </source>
</evidence>
<dbReference type="InterPro" id="IPR021837">
    <property type="entry name" value="CfaA/B/C"/>
</dbReference>
<sequence length="308" mass="33242">MKLLFTLLLLGIASNCCFASLANLANQFVNFEVFNDPKCQDPNPFYGVGFSIVTDTCLTFDEVSSNKFTVDGSVITYQTYYGVGIEICNQTKGYPMKYTVNSCIVSNGLTNKLNLWLTATGKQFFYKVSLSSKPLIQKNSMANVYMGESCQTDNILLAQIFVNGTYVNSNDKEMIYYCDSSNQPMSIFCPKNKPNCNAPTTNYATCEITPPFYNSSTYYTSSYTACQSGTCSGSGGSLTGSSGTSTGSSGSSTGGNSYKSFMGVSSSSNPNLSSYLTSGSSSGSSESQSKGSSSDSEERQYYYSNICY</sequence>
<proteinExistence type="predicted"/>
<dbReference type="AlphaFoldDB" id="F0Z9G3"/>
<reference evidence="4" key="1">
    <citation type="journal article" date="2011" name="Genome Biol.">
        <title>Comparative genomics of the social amoebae Dictyostelium discoideum and Dictyostelium purpureum.</title>
        <authorList>
            <consortium name="US DOE Joint Genome Institute (JGI-PGF)"/>
            <person name="Sucgang R."/>
            <person name="Kuo A."/>
            <person name="Tian X."/>
            <person name="Salerno W."/>
            <person name="Parikh A."/>
            <person name="Feasley C.L."/>
            <person name="Dalin E."/>
            <person name="Tu H."/>
            <person name="Huang E."/>
            <person name="Barry K."/>
            <person name="Lindquist E."/>
            <person name="Shapiro H."/>
            <person name="Bruce D."/>
            <person name="Schmutz J."/>
            <person name="Salamov A."/>
            <person name="Fey P."/>
            <person name="Gaudet P."/>
            <person name="Anjard C."/>
            <person name="Babu M.M."/>
            <person name="Basu S."/>
            <person name="Bushmanova Y."/>
            <person name="van der Wel H."/>
            <person name="Katoh-Kurasawa M."/>
            <person name="Dinh C."/>
            <person name="Coutinho P.M."/>
            <person name="Saito T."/>
            <person name="Elias M."/>
            <person name="Schaap P."/>
            <person name="Kay R.R."/>
            <person name="Henrissat B."/>
            <person name="Eichinger L."/>
            <person name="Rivero F."/>
            <person name="Putnam N.H."/>
            <person name="West C.M."/>
            <person name="Loomis W.F."/>
            <person name="Chisholm R.L."/>
            <person name="Shaulsky G."/>
            <person name="Strassmann J.E."/>
            <person name="Queller D.C."/>
            <person name="Kuspa A."/>
            <person name="Grigoriev I.V."/>
        </authorList>
    </citation>
    <scope>NUCLEOTIDE SEQUENCE [LARGE SCALE GENOMIC DNA]</scope>
    <source>
        <strain evidence="4">QSDP1</strain>
    </source>
</reference>
<dbReference type="InParanoid" id="F0Z9G3"/>
<evidence type="ECO:0000256" key="1">
    <source>
        <dbReference type="SAM" id="MobiDB-lite"/>
    </source>
</evidence>
<evidence type="ECO:0000313" key="3">
    <source>
        <dbReference type="EMBL" id="EGC39376.1"/>
    </source>
</evidence>
<dbReference type="Proteomes" id="UP000001064">
    <property type="component" value="Unassembled WGS sequence"/>
</dbReference>
<evidence type="ECO:0008006" key="5">
    <source>
        <dbReference type="Google" id="ProtNLM"/>
    </source>
</evidence>
<feature type="signal peptide" evidence="2">
    <location>
        <begin position="1"/>
        <end position="19"/>
    </location>
</feature>
<dbReference type="eggNOG" id="ENOG502RI9K">
    <property type="taxonomic scope" value="Eukaryota"/>
</dbReference>
<dbReference type="KEGG" id="dpp:DICPUDRAFT_147806"/>
<dbReference type="Pfam" id="PF11912">
    <property type="entry name" value="CfaA_B_C"/>
    <property type="match status" value="1"/>
</dbReference>
<feature type="compositionally biased region" description="Low complexity" evidence="1">
    <location>
        <begin position="265"/>
        <end position="294"/>
    </location>
</feature>
<evidence type="ECO:0000256" key="2">
    <source>
        <dbReference type="SAM" id="SignalP"/>
    </source>
</evidence>
<name>F0Z9G3_DICPU</name>
<keyword evidence="4" id="KW-1185">Reference proteome</keyword>
<dbReference type="PANTHER" id="PTHR33576:SF7">
    <property type="entry name" value="CARBOHYDRATE BINDING DOMAIN-CONTAINING PROTEIN"/>
    <property type="match status" value="1"/>
</dbReference>
<dbReference type="PANTHER" id="PTHR33576">
    <property type="entry name" value="CARBOHYDRATE BINDING DOMAIN-CONTAINING PROTEIN-RELATED"/>
    <property type="match status" value="1"/>
</dbReference>
<dbReference type="FunCoup" id="F0Z9G3">
    <property type="interactions" value="373"/>
</dbReference>
<protein>
    <recommendedName>
        <fullName evidence="5">Carbohydrate binding domain-containing protein</fullName>
    </recommendedName>
</protein>
<organism evidence="3 4">
    <name type="scientific">Dictyostelium purpureum</name>
    <name type="common">Slime mold</name>
    <dbReference type="NCBI Taxonomy" id="5786"/>
    <lineage>
        <taxon>Eukaryota</taxon>
        <taxon>Amoebozoa</taxon>
        <taxon>Evosea</taxon>
        <taxon>Eumycetozoa</taxon>
        <taxon>Dictyostelia</taxon>
        <taxon>Dictyosteliales</taxon>
        <taxon>Dictyosteliaceae</taxon>
        <taxon>Dictyostelium</taxon>
    </lineage>
</organism>
<dbReference type="OMA" id="QGSESCA"/>
<dbReference type="EMBL" id="GL870958">
    <property type="protein sequence ID" value="EGC39376.1"/>
    <property type="molecule type" value="Genomic_DNA"/>
</dbReference>
<dbReference type="VEuPathDB" id="AmoebaDB:DICPUDRAFT_147806"/>
<dbReference type="RefSeq" id="XP_003284050.1">
    <property type="nucleotide sequence ID" value="XM_003284002.1"/>
</dbReference>
<dbReference type="GeneID" id="10509955"/>
<feature type="chain" id="PRO_5003261558" description="Carbohydrate binding domain-containing protein" evidence="2">
    <location>
        <begin position="20"/>
        <end position="308"/>
    </location>
</feature>
<dbReference type="OrthoDB" id="23482at2759"/>
<feature type="region of interest" description="Disordered" evidence="1">
    <location>
        <begin position="264"/>
        <end position="308"/>
    </location>
</feature>
<keyword evidence="2" id="KW-0732">Signal</keyword>
<accession>F0Z9G3</accession>
<gene>
    <name evidence="3" type="ORF">DICPUDRAFT_147806</name>
</gene>